<dbReference type="CTD" id="20210739"/>
<dbReference type="GO" id="GO:0045039">
    <property type="term" value="P:protein insertion into mitochondrial inner membrane"/>
    <property type="evidence" value="ECO:0007669"/>
    <property type="project" value="UniProtKB-UniRule"/>
</dbReference>
<name>T1FPJ2_HELRO</name>
<evidence type="ECO:0000256" key="5">
    <source>
        <dbReference type="RuleBase" id="RU367038"/>
    </source>
</evidence>
<reference evidence="6 8" key="2">
    <citation type="journal article" date="2013" name="Nature">
        <title>Insights into bilaterian evolution from three spiralian genomes.</title>
        <authorList>
            <person name="Simakov O."/>
            <person name="Marletaz F."/>
            <person name="Cho S.J."/>
            <person name="Edsinger-Gonzales E."/>
            <person name="Havlak P."/>
            <person name="Hellsten U."/>
            <person name="Kuo D.H."/>
            <person name="Larsson T."/>
            <person name="Lv J."/>
            <person name="Arendt D."/>
            <person name="Savage R."/>
            <person name="Osoegawa K."/>
            <person name="de Jong P."/>
            <person name="Grimwood J."/>
            <person name="Chapman J.A."/>
            <person name="Shapiro H."/>
            <person name="Aerts A."/>
            <person name="Otillar R.P."/>
            <person name="Terry A.Y."/>
            <person name="Boore J.L."/>
            <person name="Grigoriev I.V."/>
            <person name="Lindberg D.R."/>
            <person name="Seaver E.C."/>
            <person name="Weisblat D.A."/>
            <person name="Putnam N.H."/>
            <person name="Rokhsar D.S."/>
        </authorList>
    </citation>
    <scope>NUCLEOTIDE SEQUENCE</scope>
</reference>
<keyword evidence="5" id="KW-0653">Protein transport</keyword>
<comment type="function">
    <text evidence="5">Essential core component of the TIM22 complex, a complex that mediates the import and insertion of multi-pass transmembrane proteins into the mitochondrial inner membrane. In the TIM22 complex, it constitutes the voltage-activated and signal-gated channel. Forms a twin-pore translocase that uses the membrane potential as external driving force in 2 voltage-dependent steps.</text>
</comment>
<dbReference type="PANTHER" id="PTHR14110:SF18">
    <property type="entry name" value="OUTER ENVELOPE PORE PROTEIN 16-3, CHLOROPLASTIC_MITOCHONDRIAL"/>
    <property type="match status" value="1"/>
</dbReference>
<dbReference type="EMBL" id="KB095811">
    <property type="protein sequence ID" value="ESO12831.1"/>
    <property type="molecule type" value="Genomic_DNA"/>
</dbReference>
<keyword evidence="5" id="KW-0999">Mitochondrion inner membrane</keyword>
<keyword evidence="8" id="KW-1185">Reference proteome</keyword>
<feature type="transmembrane region" description="Helical" evidence="5">
    <location>
        <begin position="64"/>
        <end position="82"/>
    </location>
</feature>
<dbReference type="InterPro" id="IPR039175">
    <property type="entry name" value="TIM22"/>
</dbReference>
<organism evidence="7 8">
    <name type="scientific">Helobdella robusta</name>
    <name type="common">Californian leech</name>
    <dbReference type="NCBI Taxonomy" id="6412"/>
    <lineage>
        <taxon>Eukaryota</taxon>
        <taxon>Metazoa</taxon>
        <taxon>Spiralia</taxon>
        <taxon>Lophotrochozoa</taxon>
        <taxon>Annelida</taxon>
        <taxon>Clitellata</taxon>
        <taxon>Hirudinea</taxon>
        <taxon>Rhynchobdellida</taxon>
        <taxon>Glossiphoniidae</taxon>
        <taxon>Helobdella</taxon>
    </lineage>
</organism>
<dbReference type="GO" id="GO:0008320">
    <property type="term" value="F:protein transmembrane transporter activity"/>
    <property type="evidence" value="ECO:0007669"/>
    <property type="project" value="UniProtKB-UniRule"/>
</dbReference>
<evidence type="ECO:0000313" key="6">
    <source>
        <dbReference type="EMBL" id="ESO12831.1"/>
    </source>
</evidence>
<dbReference type="RefSeq" id="XP_009009551.1">
    <property type="nucleotide sequence ID" value="XM_009011303.1"/>
</dbReference>
<comment type="subcellular location">
    <subcellularLocation>
        <location evidence="1">Membrane</location>
        <topology evidence="1">Multi-pass membrane protein</topology>
    </subcellularLocation>
    <subcellularLocation>
        <location evidence="5">Mitochondrion inner membrane</location>
        <topology evidence="5">Multi-pass membrane protein</topology>
    </subcellularLocation>
</comment>
<dbReference type="AlphaFoldDB" id="T1FPJ2"/>
<reference evidence="7" key="3">
    <citation type="submission" date="2015-06" db="UniProtKB">
        <authorList>
            <consortium name="EnsemblMetazoa"/>
        </authorList>
    </citation>
    <scope>IDENTIFICATION</scope>
</reference>
<sequence>MKMVKDEPPKDERLVKYNESPADNTVRLAKKGFFGGILFSILPLHTQVQTNSFLVLTGKCLGNYAIPFGVSAGVFGAITSLLDEYRGKDKLITNAAMGGFVAGVVYGSRTFKPWKAFQAGCRLAAAAAVIRYLVVGERIRTRTEGERLIFDTVYHSEMEHLKPGA</sequence>
<evidence type="ECO:0000256" key="3">
    <source>
        <dbReference type="ARBA" id="ARBA00022989"/>
    </source>
</evidence>
<reference evidence="8" key="1">
    <citation type="submission" date="2012-12" db="EMBL/GenBank/DDBJ databases">
        <authorList>
            <person name="Hellsten U."/>
            <person name="Grimwood J."/>
            <person name="Chapman J.A."/>
            <person name="Shapiro H."/>
            <person name="Aerts A."/>
            <person name="Otillar R.P."/>
            <person name="Terry A.Y."/>
            <person name="Boore J.L."/>
            <person name="Simakov O."/>
            <person name="Marletaz F."/>
            <person name="Cho S.-J."/>
            <person name="Edsinger-Gonzales E."/>
            <person name="Havlak P."/>
            <person name="Kuo D.-H."/>
            <person name="Larsson T."/>
            <person name="Lv J."/>
            <person name="Arendt D."/>
            <person name="Savage R."/>
            <person name="Osoegawa K."/>
            <person name="de Jong P."/>
            <person name="Lindberg D.R."/>
            <person name="Seaver E.C."/>
            <person name="Weisblat D.A."/>
            <person name="Putnam N.H."/>
            <person name="Grigoriev I.V."/>
            <person name="Rokhsar D.S."/>
        </authorList>
    </citation>
    <scope>NUCLEOTIDE SEQUENCE</scope>
</reference>
<comment type="similarity">
    <text evidence="5">Belongs to the Tim17/Tim22/Tim23 family.</text>
</comment>
<keyword evidence="2 5" id="KW-0812">Transmembrane</keyword>
<dbReference type="HOGENOM" id="CLU_1612594_0_0_1"/>
<keyword evidence="5" id="KW-0811">Translocation</keyword>
<evidence type="ECO:0000313" key="8">
    <source>
        <dbReference type="Proteomes" id="UP000015101"/>
    </source>
</evidence>
<dbReference type="EnsemblMetazoa" id="HelroT188000">
    <property type="protein sequence ID" value="HelroP188000"/>
    <property type="gene ID" value="HelroG188000"/>
</dbReference>
<dbReference type="PANTHER" id="PTHR14110">
    <property type="entry name" value="MITOCHONDRIAL IMPORT INNER MEMBRANE TRANSLOCASE SUBUNIT TIM22"/>
    <property type="match status" value="1"/>
</dbReference>
<feature type="transmembrane region" description="Helical" evidence="5">
    <location>
        <begin position="91"/>
        <end position="108"/>
    </location>
</feature>
<accession>T1FPJ2</accession>
<gene>
    <name evidence="7" type="primary">20210739</name>
    <name evidence="6" type="ORF">HELRODRAFT_188000</name>
</gene>
<dbReference type="EMBL" id="AMQM01000246">
    <property type="status" value="NOT_ANNOTATED_CDS"/>
    <property type="molecule type" value="Genomic_DNA"/>
</dbReference>
<keyword evidence="5" id="KW-0496">Mitochondrion</keyword>
<dbReference type="Pfam" id="PF02466">
    <property type="entry name" value="Tim17"/>
    <property type="match status" value="1"/>
</dbReference>
<comment type="subunit">
    <text evidence="5">Component of the TIM22 complex.</text>
</comment>
<evidence type="ECO:0000256" key="4">
    <source>
        <dbReference type="ARBA" id="ARBA00023136"/>
    </source>
</evidence>
<dbReference type="GO" id="GO:0042721">
    <property type="term" value="C:TIM22 mitochondrial import inner membrane insertion complex"/>
    <property type="evidence" value="ECO:0007669"/>
    <property type="project" value="UniProtKB-UniRule"/>
</dbReference>
<dbReference type="Proteomes" id="UP000015101">
    <property type="component" value="Unassembled WGS sequence"/>
</dbReference>
<keyword evidence="3 5" id="KW-1133">Transmembrane helix</keyword>
<evidence type="ECO:0000313" key="7">
    <source>
        <dbReference type="EnsemblMetazoa" id="HelroP188000"/>
    </source>
</evidence>
<evidence type="ECO:0000256" key="1">
    <source>
        <dbReference type="ARBA" id="ARBA00004141"/>
    </source>
</evidence>
<dbReference type="InParanoid" id="T1FPJ2"/>
<protein>
    <recommendedName>
        <fullName evidence="5">Mitochondrial import inner membrane translocase subunit TIM22</fullName>
    </recommendedName>
</protein>
<dbReference type="KEGG" id="hro:HELRODRAFT_188000"/>
<keyword evidence="4 5" id="KW-0472">Membrane</keyword>
<dbReference type="GeneID" id="20210739"/>
<proteinExistence type="inferred from homology"/>
<evidence type="ECO:0000256" key="2">
    <source>
        <dbReference type="ARBA" id="ARBA00022692"/>
    </source>
</evidence>
<keyword evidence="5" id="KW-0813">Transport</keyword>